<protein>
    <submittedName>
        <fullName evidence="1">Uncharacterized protein</fullName>
    </submittedName>
</protein>
<dbReference type="AlphaFoldDB" id="A0A0L8V6J3"/>
<comment type="caution">
    <text evidence="1">The sequence shown here is derived from an EMBL/GenBank/DDBJ whole genome shotgun (WGS) entry which is preliminary data.</text>
</comment>
<evidence type="ECO:0000313" key="1">
    <source>
        <dbReference type="EMBL" id="KOH44061.1"/>
    </source>
</evidence>
<proteinExistence type="predicted"/>
<name>A0A0L8V6J3_9BACT</name>
<organism evidence="1 2">
    <name type="scientific">Sunxiuqinia dokdonensis</name>
    <dbReference type="NCBI Taxonomy" id="1409788"/>
    <lineage>
        <taxon>Bacteria</taxon>
        <taxon>Pseudomonadati</taxon>
        <taxon>Bacteroidota</taxon>
        <taxon>Bacteroidia</taxon>
        <taxon>Marinilabiliales</taxon>
        <taxon>Prolixibacteraceae</taxon>
        <taxon>Sunxiuqinia</taxon>
    </lineage>
</organism>
<dbReference type="EMBL" id="LGIA01000171">
    <property type="protein sequence ID" value="KOH44061.1"/>
    <property type="molecule type" value="Genomic_DNA"/>
</dbReference>
<dbReference type="STRING" id="1409788.NC99_30540"/>
<sequence>MKKKYLAMRKSEYSKAIGILLRTFACYINGLYLDEMKVMDYSNNQKVNAPANTIFKRKSVRSFNLQLRFLLSTFNFCSRKFVSLW</sequence>
<keyword evidence="2" id="KW-1185">Reference proteome</keyword>
<dbReference type="Proteomes" id="UP000036958">
    <property type="component" value="Unassembled WGS sequence"/>
</dbReference>
<evidence type="ECO:0000313" key="2">
    <source>
        <dbReference type="Proteomes" id="UP000036958"/>
    </source>
</evidence>
<gene>
    <name evidence="1" type="ORF">NC99_30540</name>
</gene>
<dbReference type="RefSeq" id="WP_053184781.1">
    <property type="nucleotide sequence ID" value="NZ_LGIA01000171.1"/>
</dbReference>
<reference evidence="2" key="1">
    <citation type="submission" date="2015-07" db="EMBL/GenBank/DDBJ databases">
        <title>Genome sequencing of Sunxiuqinia dokdonensis strain SK.</title>
        <authorList>
            <person name="Ahn S."/>
            <person name="Kim B.-C."/>
        </authorList>
    </citation>
    <scope>NUCLEOTIDE SEQUENCE [LARGE SCALE GENOMIC DNA]</scope>
    <source>
        <strain evidence="2">SK</strain>
    </source>
</reference>
<accession>A0A0L8V6J3</accession>